<keyword evidence="3" id="KW-0472">Membrane</keyword>
<evidence type="ECO:0000259" key="5">
    <source>
        <dbReference type="Pfam" id="PF00263"/>
    </source>
</evidence>
<protein>
    <recommendedName>
        <fullName evidence="5">Type II/III secretion system secretin-like domain-containing protein</fullName>
    </recommendedName>
</protein>
<dbReference type="Proteomes" id="UP000464954">
    <property type="component" value="Chromosome"/>
</dbReference>
<dbReference type="InterPro" id="IPR050810">
    <property type="entry name" value="Bact_Secretion_Sys_Channel"/>
</dbReference>
<name>A0A6P1MA75_9BACT</name>
<comment type="subcellular location">
    <subcellularLocation>
        <location evidence="1">Membrane</location>
    </subcellularLocation>
</comment>
<keyword evidence="2" id="KW-0732">Signal</keyword>
<proteinExistence type="inferred from homology"/>
<organism evidence="6 7">
    <name type="scientific">Tichowtungia aerotolerans</name>
    <dbReference type="NCBI Taxonomy" id="2697043"/>
    <lineage>
        <taxon>Bacteria</taxon>
        <taxon>Pseudomonadati</taxon>
        <taxon>Kiritimatiellota</taxon>
        <taxon>Tichowtungiia</taxon>
        <taxon>Tichowtungiales</taxon>
        <taxon>Tichowtungiaceae</taxon>
        <taxon>Tichowtungia</taxon>
    </lineage>
</organism>
<dbReference type="PANTHER" id="PTHR30332">
    <property type="entry name" value="PROBABLE GENERAL SECRETION PATHWAY PROTEIN D"/>
    <property type="match status" value="1"/>
</dbReference>
<dbReference type="EMBL" id="CP047593">
    <property type="protein sequence ID" value="QHI68025.1"/>
    <property type="molecule type" value="Genomic_DNA"/>
</dbReference>
<keyword evidence="7" id="KW-1185">Reference proteome</keyword>
<feature type="domain" description="Type II/III secretion system secretin-like" evidence="5">
    <location>
        <begin position="262"/>
        <end position="346"/>
    </location>
</feature>
<dbReference type="KEGG" id="taer:GT409_00685"/>
<evidence type="ECO:0000256" key="4">
    <source>
        <dbReference type="RuleBase" id="RU004003"/>
    </source>
</evidence>
<dbReference type="Pfam" id="PF00263">
    <property type="entry name" value="Secretin"/>
    <property type="match status" value="2"/>
</dbReference>
<evidence type="ECO:0000313" key="7">
    <source>
        <dbReference type="Proteomes" id="UP000464954"/>
    </source>
</evidence>
<dbReference type="InterPro" id="IPR001775">
    <property type="entry name" value="GspD/PilQ"/>
</dbReference>
<gene>
    <name evidence="6" type="ORF">GT409_00685</name>
</gene>
<evidence type="ECO:0000256" key="1">
    <source>
        <dbReference type="ARBA" id="ARBA00004370"/>
    </source>
</evidence>
<evidence type="ECO:0000256" key="2">
    <source>
        <dbReference type="ARBA" id="ARBA00022729"/>
    </source>
</evidence>
<dbReference type="AlphaFoldDB" id="A0A6P1MA75"/>
<evidence type="ECO:0000256" key="3">
    <source>
        <dbReference type="ARBA" id="ARBA00023136"/>
    </source>
</evidence>
<sequence>MKRCIGELIIAGAMAGGLASAEVVIASSTGVSDESDVVLEKAVDSLREAPVDTVRAVGDTVDFAADELRNTIHGAAAPFRQNVRETVRANLLMEVEQAWNATDKIQMKTFSVKEDVAKELLAGSNPGQAKIDVRSFFKTIDFPEECAADFWPDFNRLIVRQTAAGMLQVVDVLAEHHDVTDYRQVEIETRFVEVEQKVLNELGFSWNFNEAWQVSGDWLADLPNQTLGGTLRTAASALDAGSAGSMTLTKDGWLPLDLVISALEQSGGADVLSAPSVTTQDGEMAEIWVGDQEMMPTAFQVGQKESSLYVEFDDWERQNLGVYLKVTPEVLDDGLINLDLQPEVIDLIGFDDYQITPGNAEMMVWAGRAAPDMKVQGRFPILNMPGVIDTAWNNMFSTLGGEDPNEESFTSGPKYYDQGRAVTMDEYGVPVPQLNGSLPVFRVRKLESNLTVADGSTVGMGGLIYEKLETYKDKVPVLGSIPFVGRLFRSEGERSVKRNLMIFATATQVDVNGRRSSQID</sequence>
<dbReference type="RefSeq" id="WP_160626059.1">
    <property type="nucleotide sequence ID" value="NZ_CP047593.1"/>
</dbReference>
<dbReference type="PRINTS" id="PR00811">
    <property type="entry name" value="BCTERIALGSPD"/>
</dbReference>
<evidence type="ECO:0000313" key="6">
    <source>
        <dbReference type="EMBL" id="QHI68025.1"/>
    </source>
</evidence>
<reference evidence="6 7" key="1">
    <citation type="submission" date="2020-01" db="EMBL/GenBank/DDBJ databases">
        <title>Ponticoccus aerotolerans gen. nov., sp. nov., an anaerobic bacterium and proposal of Ponticoccusceae fam. nov., Ponticoccusles ord. nov. and Ponticoccuse classis nov. in the phylum Kiritimatiellaeota.</title>
        <authorList>
            <person name="Zhou L.Y."/>
            <person name="Du Z.J."/>
        </authorList>
    </citation>
    <scope>NUCLEOTIDE SEQUENCE [LARGE SCALE GENOMIC DNA]</scope>
    <source>
        <strain evidence="6 7">S-5007</strain>
    </source>
</reference>
<feature type="domain" description="Type II/III secretion system secretin-like" evidence="5">
    <location>
        <begin position="435"/>
        <end position="507"/>
    </location>
</feature>
<accession>A0A6P1MA75</accession>
<dbReference type="GO" id="GO:0016020">
    <property type="term" value="C:membrane"/>
    <property type="evidence" value="ECO:0007669"/>
    <property type="project" value="UniProtKB-SubCell"/>
</dbReference>
<dbReference type="GO" id="GO:0009306">
    <property type="term" value="P:protein secretion"/>
    <property type="evidence" value="ECO:0007669"/>
    <property type="project" value="InterPro"/>
</dbReference>
<dbReference type="GO" id="GO:0015627">
    <property type="term" value="C:type II protein secretion system complex"/>
    <property type="evidence" value="ECO:0007669"/>
    <property type="project" value="TreeGrafter"/>
</dbReference>
<comment type="similarity">
    <text evidence="4">Belongs to the bacterial secretin family.</text>
</comment>
<dbReference type="InterPro" id="IPR004846">
    <property type="entry name" value="T2SS/T3SS_dom"/>
</dbReference>
<dbReference type="PANTHER" id="PTHR30332:SF24">
    <property type="entry name" value="SECRETIN GSPD-RELATED"/>
    <property type="match status" value="1"/>
</dbReference>